<evidence type="ECO:0000313" key="8">
    <source>
        <dbReference type="EMBL" id="SUZ74659.1"/>
    </source>
</evidence>
<reference evidence="8" key="1">
    <citation type="submission" date="2018-05" db="EMBL/GenBank/DDBJ databases">
        <authorList>
            <person name="Lanie J.A."/>
            <person name="Ng W.-L."/>
            <person name="Kazmierczak K.M."/>
            <person name="Andrzejewski T.M."/>
            <person name="Davidsen T.M."/>
            <person name="Wayne K.J."/>
            <person name="Tettelin H."/>
            <person name="Glass J.I."/>
            <person name="Rusch D."/>
            <person name="Podicherti R."/>
            <person name="Tsui H.-C.T."/>
            <person name="Winkler M.E."/>
        </authorList>
    </citation>
    <scope>NUCLEOTIDE SEQUENCE</scope>
</reference>
<keyword evidence="4" id="KW-0963">Cytoplasm</keyword>
<evidence type="ECO:0000256" key="2">
    <source>
        <dbReference type="ARBA" id="ARBA00009054"/>
    </source>
</evidence>
<dbReference type="GO" id="GO:0051087">
    <property type="term" value="F:protein-folding chaperone binding"/>
    <property type="evidence" value="ECO:0007669"/>
    <property type="project" value="InterPro"/>
</dbReference>
<evidence type="ECO:0000256" key="3">
    <source>
        <dbReference type="ARBA" id="ARBA00011738"/>
    </source>
</evidence>
<protein>
    <recommendedName>
        <fullName evidence="9">Nucleotide exchange factor GrpE</fullName>
    </recommendedName>
</protein>
<dbReference type="Gene3D" id="3.90.20.20">
    <property type="match status" value="1"/>
</dbReference>
<dbReference type="PRINTS" id="PR00773">
    <property type="entry name" value="GRPEPROTEIN"/>
</dbReference>
<keyword evidence="5" id="KW-0346">Stress response</keyword>
<dbReference type="CDD" id="cd00446">
    <property type="entry name" value="GrpE"/>
    <property type="match status" value="1"/>
</dbReference>
<evidence type="ECO:0000256" key="1">
    <source>
        <dbReference type="ARBA" id="ARBA00004496"/>
    </source>
</evidence>
<organism evidence="8">
    <name type="scientific">marine metagenome</name>
    <dbReference type="NCBI Taxonomy" id="408172"/>
    <lineage>
        <taxon>unclassified sequences</taxon>
        <taxon>metagenomes</taxon>
        <taxon>ecological metagenomes</taxon>
    </lineage>
</organism>
<name>A0A381Q8C2_9ZZZZ</name>
<dbReference type="SUPFAM" id="SSF58014">
    <property type="entry name" value="Coiled-coil domain of nucleotide exchange factor GrpE"/>
    <property type="match status" value="1"/>
</dbReference>
<dbReference type="AlphaFoldDB" id="A0A381Q8C2"/>
<proteinExistence type="inferred from homology"/>
<evidence type="ECO:0000256" key="6">
    <source>
        <dbReference type="ARBA" id="ARBA00023186"/>
    </source>
</evidence>
<gene>
    <name evidence="8" type="ORF">METZ01_LOCUS27513</name>
</gene>
<comment type="similarity">
    <text evidence="2">Belongs to the GrpE family.</text>
</comment>
<keyword evidence="6" id="KW-0143">Chaperone</keyword>
<dbReference type="PANTHER" id="PTHR21237:SF23">
    <property type="entry name" value="GRPE PROTEIN HOMOLOG, MITOCHONDRIAL"/>
    <property type="match status" value="1"/>
</dbReference>
<feature type="compositionally biased region" description="Acidic residues" evidence="7">
    <location>
        <begin position="8"/>
        <end position="34"/>
    </location>
</feature>
<dbReference type="Gene3D" id="2.30.22.10">
    <property type="entry name" value="Head domain of nucleotide exchange factor GrpE"/>
    <property type="match status" value="1"/>
</dbReference>
<evidence type="ECO:0000256" key="7">
    <source>
        <dbReference type="SAM" id="MobiDB-lite"/>
    </source>
</evidence>
<dbReference type="FunFam" id="2.30.22.10:FF:000001">
    <property type="entry name" value="Protein GrpE"/>
    <property type="match status" value="1"/>
</dbReference>
<comment type="subcellular location">
    <subcellularLocation>
        <location evidence="1">Cytoplasm</location>
    </subcellularLocation>
</comment>
<evidence type="ECO:0008006" key="9">
    <source>
        <dbReference type="Google" id="ProtNLM"/>
    </source>
</evidence>
<comment type="subunit">
    <text evidence="3">Homodimer.</text>
</comment>
<accession>A0A381Q8C2</accession>
<dbReference type="PROSITE" id="PS01071">
    <property type="entry name" value="GRPE"/>
    <property type="match status" value="1"/>
</dbReference>
<dbReference type="EMBL" id="UINC01001218">
    <property type="protein sequence ID" value="SUZ74659.1"/>
    <property type="molecule type" value="Genomic_DNA"/>
</dbReference>
<dbReference type="HAMAP" id="MF_01151">
    <property type="entry name" value="GrpE"/>
    <property type="match status" value="1"/>
</dbReference>
<dbReference type="GO" id="GO:0051082">
    <property type="term" value="F:unfolded protein binding"/>
    <property type="evidence" value="ECO:0007669"/>
    <property type="project" value="TreeGrafter"/>
</dbReference>
<dbReference type="InterPro" id="IPR013805">
    <property type="entry name" value="GrpE_CC"/>
</dbReference>
<sequence>MATKTDDNQNDAEPEEIVDVDQESEETSIEEENIEEAKELSPLEQLEEQIRLKDEELANQKDTFLREKAELENLKKRLIKEKEDFVQFANERLLKELIQIEDNLERALEVPNTTLESLKEGVEMIQKQFTAFLKNQKAEPIEALGKPFDPNLHEVLNQQESEEHEENTVIQEYSKGYTLNGRILRSAKVVIAKKPAEKKETEDS</sequence>
<evidence type="ECO:0000256" key="5">
    <source>
        <dbReference type="ARBA" id="ARBA00023016"/>
    </source>
</evidence>
<dbReference type="PANTHER" id="PTHR21237">
    <property type="entry name" value="GRPE PROTEIN"/>
    <property type="match status" value="1"/>
</dbReference>
<dbReference type="GO" id="GO:0042803">
    <property type="term" value="F:protein homodimerization activity"/>
    <property type="evidence" value="ECO:0007669"/>
    <property type="project" value="InterPro"/>
</dbReference>
<evidence type="ECO:0000256" key="4">
    <source>
        <dbReference type="ARBA" id="ARBA00022490"/>
    </source>
</evidence>
<dbReference type="Pfam" id="PF01025">
    <property type="entry name" value="GrpE"/>
    <property type="match status" value="1"/>
</dbReference>
<dbReference type="GO" id="GO:0006457">
    <property type="term" value="P:protein folding"/>
    <property type="evidence" value="ECO:0007669"/>
    <property type="project" value="InterPro"/>
</dbReference>
<dbReference type="SUPFAM" id="SSF51064">
    <property type="entry name" value="Head domain of nucleotide exchange factor GrpE"/>
    <property type="match status" value="1"/>
</dbReference>
<dbReference type="GO" id="GO:0005737">
    <property type="term" value="C:cytoplasm"/>
    <property type="evidence" value="ECO:0007669"/>
    <property type="project" value="UniProtKB-SubCell"/>
</dbReference>
<dbReference type="InterPro" id="IPR000740">
    <property type="entry name" value="GrpE"/>
</dbReference>
<feature type="region of interest" description="Disordered" evidence="7">
    <location>
        <begin position="1"/>
        <end position="38"/>
    </location>
</feature>
<dbReference type="GO" id="GO:0000774">
    <property type="term" value="F:adenyl-nucleotide exchange factor activity"/>
    <property type="evidence" value="ECO:0007669"/>
    <property type="project" value="InterPro"/>
</dbReference>
<dbReference type="InterPro" id="IPR009012">
    <property type="entry name" value="GrpE_head"/>
</dbReference>